<evidence type="ECO:0000256" key="4">
    <source>
        <dbReference type="ARBA" id="ARBA00022737"/>
    </source>
</evidence>
<dbReference type="InterPro" id="IPR007691">
    <property type="entry name" value="LpxD"/>
</dbReference>
<dbReference type="InterPro" id="IPR020573">
    <property type="entry name" value="UDP_GlcNAc_AcTrfase_non-rep"/>
</dbReference>
<dbReference type="Gene3D" id="2.160.10.10">
    <property type="entry name" value="Hexapeptide repeat proteins"/>
    <property type="match status" value="1"/>
</dbReference>
<dbReference type="Gene3D" id="3.40.1390.10">
    <property type="entry name" value="MurE/MurF, N-terminal domain"/>
    <property type="match status" value="1"/>
</dbReference>
<comment type="catalytic activity">
    <reaction evidence="7">
        <text>a UDP-3-O-[(3R)-3-hydroxyacyl]-alpha-D-glucosamine + a (3R)-hydroxyacyl-[ACP] = a UDP-2-N,3-O-bis[(3R)-3-hydroxyacyl]-alpha-D-glucosamine + holo-[ACP] + H(+)</text>
        <dbReference type="Rhea" id="RHEA:53836"/>
        <dbReference type="Rhea" id="RHEA-COMP:9685"/>
        <dbReference type="Rhea" id="RHEA-COMP:9945"/>
        <dbReference type="ChEBI" id="CHEBI:15378"/>
        <dbReference type="ChEBI" id="CHEBI:64479"/>
        <dbReference type="ChEBI" id="CHEBI:78827"/>
        <dbReference type="ChEBI" id="CHEBI:137740"/>
        <dbReference type="ChEBI" id="CHEBI:137748"/>
        <dbReference type="EC" id="2.3.1.191"/>
    </reaction>
</comment>
<dbReference type="Pfam" id="PF00132">
    <property type="entry name" value="Hexapep"/>
    <property type="match status" value="1"/>
</dbReference>
<name>A0AAX1EER2_9GAMM</name>
<dbReference type="InterPro" id="IPR001451">
    <property type="entry name" value="Hexapep"/>
</dbReference>
<dbReference type="GO" id="GO:0016020">
    <property type="term" value="C:membrane"/>
    <property type="evidence" value="ECO:0007669"/>
    <property type="project" value="GOC"/>
</dbReference>
<keyword evidence="4 7" id="KW-0677">Repeat</keyword>
<dbReference type="PANTHER" id="PTHR43378">
    <property type="entry name" value="UDP-3-O-ACYLGLUCOSAMINE N-ACYLTRANSFERASE"/>
    <property type="match status" value="1"/>
</dbReference>
<feature type="domain" description="UDP-3-O-[3-hydroxymyristoyl] glucosamine N-acyltransferase non-repeat region" evidence="8">
    <location>
        <begin position="21"/>
        <end position="87"/>
    </location>
</feature>
<dbReference type="PANTHER" id="PTHR43378:SF2">
    <property type="entry name" value="UDP-3-O-ACYLGLUCOSAMINE N-ACYLTRANSFERASE 1, MITOCHONDRIAL-RELATED"/>
    <property type="match status" value="1"/>
</dbReference>
<dbReference type="EMBL" id="CP038254">
    <property type="protein sequence ID" value="QBR83319.1"/>
    <property type="molecule type" value="Genomic_DNA"/>
</dbReference>
<dbReference type="NCBIfam" id="TIGR01853">
    <property type="entry name" value="lipid_A_lpxD"/>
    <property type="match status" value="1"/>
</dbReference>
<keyword evidence="6 7" id="KW-0012">Acyltransferase</keyword>
<evidence type="ECO:0000256" key="1">
    <source>
        <dbReference type="ARBA" id="ARBA00022516"/>
    </source>
</evidence>
<dbReference type="RefSeq" id="WP_135059730.1">
    <property type="nucleotide sequence ID" value="NZ_CP038254.1"/>
</dbReference>
<dbReference type="InterPro" id="IPR018357">
    <property type="entry name" value="Hexapep_transf_CS"/>
</dbReference>
<dbReference type="Proteomes" id="UP000295517">
    <property type="component" value="Chromosome"/>
</dbReference>
<accession>A0AAX1EER2</accession>
<dbReference type="Gene3D" id="1.20.5.170">
    <property type="match status" value="1"/>
</dbReference>
<dbReference type="SUPFAM" id="SSF51161">
    <property type="entry name" value="Trimeric LpxA-like enzymes"/>
    <property type="match status" value="1"/>
</dbReference>
<evidence type="ECO:0000256" key="6">
    <source>
        <dbReference type="ARBA" id="ARBA00023315"/>
    </source>
</evidence>
<evidence type="ECO:0000256" key="7">
    <source>
        <dbReference type="HAMAP-Rule" id="MF_00523"/>
    </source>
</evidence>
<comment type="similarity">
    <text evidence="7">Belongs to the transferase hexapeptide repeat family. LpxD subfamily.</text>
</comment>
<dbReference type="Pfam" id="PF04613">
    <property type="entry name" value="LpxD"/>
    <property type="match status" value="1"/>
</dbReference>
<dbReference type="GO" id="GO:0103118">
    <property type="term" value="F:UDP-3-O-[(3R)-3-hydroxyacyl]-glucosamine N-acyltransferase activity"/>
    <property type="evidence" value="ECO:0007669"/>
    <property type="project" value="UniProtKB-EC"/>
</dbReference>
<gene>
    <name evidence="7 9" type="primary">lpxD</name>
    <name evidence="9" type="ORF">E3983_02440</name>
</gene>
<dbReference type="HAMAP" id="MF_00523">
    <property type="entry name" value="LpxD"/>
    <property type="match status" value="1"/>
</dbReference>
<comment type="pathway">
    <text evidence="7">Bacterial outer membrane biogenesis; LPS lipid A biosynthesis.</text>
</comment>
<dbReference type="Pfam" id="PF14602">
    <property type="entry name" value="Hexapep_2"/>
    <property type="match status" value="1"/>
</dbReference>
<organism evidence="9 10">
    <name type="scientific">Legionella israelensis</name>
    <dbReference type="NCBI Taxonomy" id="454"/>
    <lineage>
        <taxon>Bacteria</taxon>
        <taxon>Pseudomonadati</taxon>
        <taxon>Pseudomonadota</taxon>
        <taxon>Gammaproteobacteria</taxon>
        <taxon>Legionellales</taxon>
        <taxon>Legionellaceae</taxon>
        <taxon>Legionella</taxon>
    </lineage>
</organism>
<protein>
    <recommendedName>
        <fullName evidence="7">UDP-3-O-acylglucosamine N-acyltransferase</fullName>
        <ecNumber evidence="7">2.3.1.191</ecNumber>
    </recommendedName>
</protein>
<dbReference type="InterPro" id="IPR011004">
    <property type="entry name" value="Trimer_LpxA-like_sf"/>
</dbReference>
<dbReference type="EC" id="2.3.1.191" evidence="7"/>
<dbReference type="AlphaFoldDB" id="A0AAX1EER2"/>
<evidence type="ECO:0000256" key="5">
    <source>
        <dbReference type="ARBA" id="ARBA00023098"/>
    </source>
</evidence>
<evidence type="ECO:0000313" key="10">
    <source>
        <dbReference type="Proteomes" id="UP000295517"/>
    </source>
</evidence>
<dbReference type="GO" id="GO:0016410">
    <property type="term" value="F:N-acyltransferase activity"/>
    <property type="evidence" value="ECO:0007669"/>
    <property type="project" value="InterPro"/>
</dbReference>
<dbReference type="GO" id="GO:0009245">
    <property type="term" value="P:lipid A biosynthetic process"/>
    <property type="evidence" value="ECO:0007669"/>
    <property type="project" value="UniProtKB-UniRule"/>
</dbReference>
<evidence type="ECO:0000313" key="9">
    <source>
        <dbReference type="EMBL" id="QBR83319.1"/>
    </source>
</evidence>
<dbReference type="PROSITE" id="PS00101">
    <property type="entry name" value="HEXAPEP_TRANSFERASES"/>
    <property type="match status" value="2"/>
</dbReference>
<feature type="active site" description="Proton acceptor" evidence="7">
    <location>
        <position position="237"/>
    </location>
</feature>
<evidence type="ECO:0000256" key="2">
    <source>
        <dbReference type="ARBA" id="ARBA00022556"/>
    </source>
</evidence>
<dbReference type="NCBIfam" id="NF002060">
    <property type="entry name" value="PRK00892.1"/>
    <property type="match status" value="1"/>
</dbReference>
<evidence type="ECO:0000256" key="3">
    <source>
        <dbReference type="ARBA" id="ARBA00022679"/>
    </source>
</evidence>
<keyword evidence="5 7" id="KW-0443">Lipid metabolism</keyword>
<comment type="subunit">
    <text evidence="7">Homotrimer.</text>
</comment>
<evidence type="ECO:0000259" key="8">
    <source>
        <dbReference type="Pfam" id="PF04613"/>
    </source>
</evidence>
<sequence length="339" mass="35679">MLTLVQLSEHLGGEWRGNPHIQLTGVASLSQATPSDVAYYDNPVFYPLLQSTKAGAVIVTPHQMSVCPRNAIAVSNPFLAMAAAAELLLASPSHFTGIHPSAKIAESAILGKNIAIAANSVIEHNVQLGDNVRIASNTVIEANVCIGQGCQIESGVFVRRGTRIGQNVRIDSGTVIGAVPFNFSKQQGVWKAGPAVGGVVIANSVKIGANTVIDRGSLGDTYLAEGVCVDNLVQIAHDVLIGANTAIAGCAAIGAHTQIGSDCIIGGASSIAAYISLADNVVISGMSTVAKTLHKSGVYTSGTLISEHRHWRRNAARFRRLDDYIERLKALEKDKMRKK</sequence>
<dbReference type="CDD" id="cd03352">
    <property type="entry name" value="LbH_LpxD"/>
    <property type="match status" value="1"/>
</dbReference>
<keyword evidence="1 7" id="KW-0444">Lipid biosynthesis</keyword>
<comment type="function">
    <text evidence="7">Catalyzes the N-acylation of UDP-3-O-acylglucosamine using 3-hydroxyacyl-ACP as the acyl donor. Is involved in the biosynthesis of lipid A, a phosphorylated glycolipid that anchors the lipopolysaccharide to the outer membrane of the cell.</text>
</comment>
<keyword evidence="3 7" id="KW-0808">Transferase</keyword>
<reference evidence="9 10" key="1">
    <citation type="submission" date="2019-03" db="EMBL/GenBank/DDBJ databases">
        <title>Diverse conjugative elements silence natural transformation in Legionella species.</title>
        <authorList>
            <person name="Durieux I."/>
            <person name="Ginevra C."/>
            <person name="Attaiech L."/>
            <person name="Picq K."/>
            <person name="Juan P.A."/>
            <person name="Jarraud S."/>
            <person name="Charpentier X."/>
        </authorList>
    </citation>
    <scope>NUCLEOTIDE SEQUENCE [LARGE SCALE GENOMIC DNA]</scope>
    <source>
        <strain evidence="9 10">HL-0427-4011</strain>
    </source>
</reference>
<keyword evidence="2 7" id="KW-0441">Lipid A biosynthesis</keyword>
<proteinExistence type="inferred from homology"/>